<reference evidence="3 4" key="1">
    <citation type="submission" date="2019-04" db="EMBL/GenBank/DDBJ databases">
        <title>Comparative genomics and transcriptomics to analyze fruiting body development in filamentous ascomycetes.</title>
        <authorList>
            <consortium name="DOE Joint Genome Institute"/>
            <person name="Lutkenhaus R."/>
            <person name="Traeger S."/>
            <person name="Breuer J."/>
            <person name="Kuo A."/>
            <person name="Lipzen A."/>
            <person name="Pangilinan J."/>
            <person name="Dilworth D."/>
            <person name="Sandor L."/>
            <person name="Poggeler S."/>
            <person name="Barry K."/>
            <person name="Grigoriev I.V."/>
            <person name="Nowrousian M."/>
        </authorList>
    </citation>
    <scope>NUCLEOTIDE SEQUENCE [LARGE SCALE GENOMIC DNA]</scope>
    <source>
        <strain evidence="3 4">CBS 389.68</strain>
    </source>
</reference>
<feature type="region of interest" description="Disordered" evidence="1">
    <location>
        <begin position="1"/>
        <end position="37"/>
    </location>
</feature>
<feature type="transmembrane region" description="Helical" evidence="2">
    <location>
        <begin position="668"/>
        <end position="693"/>
    </location>
</feature>
<dbReference type="Proteomes" id="UP000298138">
    <property type="component" value="Unassembled WGS sequence"/>
</dbReference>
<dbReference type="InParanoid" id="A0A4S2MTQ3"/>
<dbReference type="AlphaFoldDB" id="A0A4S2MTQ3"/>
<evidence type="ECO:0000256" key="2">
    <source>
        <dbReference type="SAM" id="Phobius"/>
    </source>
</evidence>
<feature type="transmembrane region" description="Helical" evidence="2">
    <location>
        <begin position="100"/>
        <end position="119"/>
    </location>
</feature>
<evidence type="ECO:0000313" key="4">
    <source>
        <dbReference type="Proteomes" id="UP000298138"/>
    </source>
</evidence>
<name>A0A4S2MTQ3_9PEZI</name>
<keyword evidence="2" id="KW-1133">Transmembrane helix</keyword>
<sequence length="697" mass="76798">MARLVSPTSSPRPTSPRLFAPTNITPNPPHHHTPGQSPLTRARVAMVPAPDWLDPLLAFYQSYKPTLIFIFYHSTVTLLFLHQLFTLLPRIRPSFPWRTFTFLSIISLLLTWSHILLFYRASFLTFQTRVLDEALHAAPSVTEQHTMHIGLNEWLRGTKLFDASWRAVVMDETSWWWTQQLMFATMAWTVWIAVEGARRGVSRWRRVSLMLVGQFVAISVAVAVGVLMVGAFPLKEKEKKMRKKKKEEEMMKMKMKEEKKLNGIAPGPATRPNAPSYAAVAAKTNPAPSRLPKPSTTTGILTPRPTPPPSSTTTTLEVAVPNLTTAAPIPPYLPNLYTPLFLLLPLLTHNLPYLPSRFFLPTLLSIHLLLFLPLTIFPRISSPPQTGLVVYIRRLYNLLVVTSAYSHVRYTYDLVFHGLDGNVVVLVEVVGEIVGVLAPVLKGVERPLLKGGLTVPDVGALWSSLSSASSSLSSSLLSSLLSSLSSLSSSLPSSLSSLSSLPSSLSSLLSSISSLSPSLLSSLSLSSLASLFTNIDFPVLWTKTMPELWDKSTIALTSLWTPLHHHLSSLLTTLHHYLSPLLSSSSTALTHHLIRAECRGVTISDYASAAVAWDIIMVVTTVGVWVAVSGLRWRAVRLGDEGSGLREDWEKMVRRKERGRGRKKVWEWNWWGAGTVWGVVGVVGGGAVAGGLAGEMD</sequence>
<organism evidence="3 4">
    <name type="scientific">Ascodesmis nigricans</name>
    <dbReference type="NCBI Taxonomy" id="341454"/>
    <lineage>
        <taxon>Eukaryota</taxon>
        <taxon>Fungi</taxon>
        <taxon>Dikarya</taxon>
        <taxon>Ascomycota</taxon>
        <taxon>Pezizomycotina</taxon>
        <taxon>Pezizomycetes</taxon>
        <taxon>Pezizales</taxon>
        <taxon>Ascodesmidaceae</taxon>
        <taxon>Ascodesmis</taxon>
    </lineage>
</organism>
<proteinExistence type="predicted"/>
<feature type="compositionally biased region" description="Low complexity" evidence="1">
    <location>
        <begin position="1"/>
        <end position="25"/>
    </location>
</feature>
<keyword evidence="4" id="KW-1185">Reference proteome</keyword>
<protein>
    <submittedName>
        <fullName evidence="3">Uncharacterized protein</fullName>
    </submittedName>
</protein>
<keyword evidence="2" id="KW-0472">Membrane</keyword>
<feature type="transmembrane region" description="Helical" evidence="2">
    <location>
        <begin position="214"/>
        <end position="234"/>
    </location>
</feature>
<keyword evidence="2" id="KW-0812">Transmembrane</keyword>
<dbReference type="OrthoDB" id="2126185at2759"/>
<evidence type="ECO:0000313" key="3">
    <source>
        <dbReference type="EMBL" id="TGZ79873.1"/>
    </source>
</evidence>
<feature type="region of interest" description="Disordered" evidence="1">
    <location>
        <begin position="283"/>
        <end position="314"/>
    </location>
</feature>
<accession>A0A4S2MTQ3</accession>
<evidence type="ECO:0000256" key="1">
    <source>
        <dbReference type="SAM" id="MobiDB-lite"/>
    </source>
</evidence>
<feature type="transmembrane region" description="Helical" evidence="2">
    <location>
        <begin position="606"/>
        <end position="628"/>
    </location>
</feature>
<dbReference type="EMBL" id="ML220128">
    <property type="protein sequence ID" value="TGZ79873.1"/>
    <property type="molecule type" value="Genomic_DNA"/>
</dbReference>
<feature type="transmembrane region" description="Helical" evidence="2">
    <location>
        <begin position="175"/>
        <end position="194"/>
    </location>
</feature>
<feature type="transmembrane region" description="Helical" evidence="2">
    <location>
        <begin position="67"/>
        <end position="88"/>
    </location>
</feature>
<gene>
    <name evidence="3" type="ORF">EX30DRAFT_372642</name>
</gene>